<accession>A0A4Q2IPA5</accession>
<dbReference type="Pfam" id="PF09601">
    <property type="entry name" value="DUF2459"/>
    <property type="match status" value="1"/>
</dbReference>
<organism evidence="1 2">
    <name type="scientific">Sphingomonas desiccabilis</name>
    <dbReference type="NCBI Taxonomy" id="429134"/>
    <lineage>
        <taxon>Bacteria</taxon>
        <taxon>Pseudomonadati</taxon>
        <taxon>Pseudomonadota</taxon>
        <taxon>Alphaproteobacteria</taxon>
        <taxon>Sphingomonadales</taxon>
        <taxon>Sphingomonadaceae</taxon>
        <taxon>Sphingomonas</taxon>
    </lineage>
</organism>
<dbReference type="OrthoDB" id="211174at2"/>
<name>A0A4Q2IPA5_9SPHN</name>
<protein>
    <submittedName>
        <fullName evidence="1">TIGR02117 family protein</fullName>
    </submittedName>
</protein>
<dbReference type="Proteomes" id="UP000292347">
    <property type="component" value="Unassembled WGS sequence"/>
</dbReference>
<dbReference type="InterPro" id="IPR011727">
    <property type="entry name" value="CHP02117"/>
</dbReference>
<comment type="caution">
    <text evidence="1">The sequence shown here is derived from an EMBL/GenBank/DDBJ whole genome shotgun (WGS) entry which is preliminary data.</text>
</comment>
<dbReference type="EMBL" id="SDPT01000002">
    <property type="protein sequence ID" value="RXZ31372.1"/>
    <property type="molecule type" value="Genomic_DNA"/>
</dbReference>
<dbReference type="NCBIfam" id="TIGR02117">
    <property type="entry name" value="chp_urease_rgn"/>
    <property type="match status" value="1"/>
</dbReference>
<gene>
    <name evidence="1" type="ORF">EO081_08930</name>
</gene>
<keyword evidence="2" id="KW-1185">Reference proteome</keyword>
<dbReference type="AlphaFoldDB" id="A0A4Q2IPA5"/>
<evidence type="ECO:0000313" key="2">
    <source>
        <dbReference type="Proteomes" id="UP000292347"/>
    </source>
</evidence>
<proteinExistence type="predicted"/>
<reference evidence="1 2" key="1">
    <citation type="submission" date="2019-01" db="EMBL/GenBank/DDBJ databases">
        <title>Sphingomonas mucosissima sp. nov. and Sphingomonas desiccabilis sp. nov., from biological soil crusts in the Colorado Plateau, USA.</title>
        <authorList>
            <person name="Zhu D."/>
        </authorList>
    </citation>
    <scope>NUCLEOTIDE SEQUENCE [LARGE SCALE GENOMIC DNA]</scope>
    <source>
        <strain evidence="1 2">CP1D</strain>
    </source>
</reference>
<evidence type="ECO:0000313" key="1">
    <source>
        <dbReference type="EMBL" id="RXZ31372.1"/>
    </source>
</evidence>
<sequence length="224" mass="24155">MLGRTGRGLLLLLAWLGALVVGYGVAGLVGGAFALNRGWLPPEAGVRVWVEDNGIHTSIIVPMAAEGVDWRDLVRPEDLRDPRFAGHSHLSIGWGDRAFYIGTPTWGELSPKTVLRAAVGSEDTVLHVGHLAEPVEAVSVRSVLLRPEEYRRLAGFIRGSFAVGPDGRAGSVPGYGRSDAFYAAHGRYSAIRTCNSWTGEALRHAGVRMGAWTPFSATVMAWLR</sequence>